<organism evidence="2 3">
    <name type="scientific">Cocleimonas flava</name>
    <dbReference type="NCBI Taxonomy" id="634765"/>
    <lineage>
        <taxon>Bacteria</taxon>
        <taxon>Pseudomonadati</taxon>
        <taxon>Pseudomonadota</taxon>
        <taxon>Gammaproteobacteria</taxon>
        <taxon>Thiotrichales</taxon>
        <taxon>Thiotrichaceae</taxon>
        <taxon>Cocleimonas</taxon>
    </lineage>
</organism>
<evidence type="ECO:0000256" key="1">
    <source>
        <dbReference type="SAM" id="SignalP"/>
    </source>
</evidence>
<dbReference type="PANTHER" id="PTHR11905:SF159">
    <property type="entry name" value="ADAM METALLOPROTEASE"/>
    <property type="match status" value="1"/>
</dbReference>
<sequence>MKSRMHFGFLLSFLLSFLVVQSSATAESMDVLGLWSVDQITDSSNKIVSIDNDAAEKVTETHSDSKHYENGLSLVLNTEKMRSILGSKKSAKPSAENTESNISQISIPLPDGSIIDLDLIEDQVLTTSLAEKYPEIQTFKVIANDNVFSGKVDLTSSGFHAMLQMLDGEIIFIDPVDFAAEKYISYKKSAQKQTSDRSFSCGVTEQQNRLMQKFSGRENISHGIASRAIAGRTTESLLHYRIAIATTGEYAAKHGGTVTGVMSAITTTLSRVNQILERDLGIHLDLVENNDLLINTDANSDPFTKDDISDLLSQNQEYIDSVIGTDNYDIGHLFAGSGGGIAAVASICNQYRKAQGVSGTSNPINDSFDLDFVAHEIGHQLGATHTFNSSQGLCSGNTRSAQTAFEPGSGSSIMSYAGYCGLDNLQSNADAMYHIGSIEQISDFTSNGRGNVCGTQRSFDNKPPIADAGNDFTIPSRTPFELKGTAQDVDGDPLIYAWEQIDSGETSLEYDDKGDNALFRVNVPNISSVRVFPQLQDILSNSTSRGEKLPEHERVMNFSFVAQDGMNVAQSDEMKINVARTGSRFALNLPKSQYTLGESYQIFWNVAATDKSPVSCQNVDLYLSTNGGQTFPTVIEKNLPNKGDAWVLIPATVQKTNESRFKLKCSDNVFFAVSQRNFVLTDKTTQVTFKHADEDQSEANLKDTDLNAVVTNNEVSAVSSNDSTSTSQGSSGGGLINYWFLLLSCVLLMKRRLNLLQ</sequence>
<name>A0A4R1F751_9GAMM</name>
<dbReference type="AlphaFoldDB" id="A0A4R1F751"/>
<dbReference type="Pfam" id="PF13583">
    <property type="entry name" value="Reprolysin_4"/>
    <property type="match status" value="1"/>
</dbReference>
<dbReference type="InterPro" id="IPR024079">
    <property type="entry name" value="MetalloPept_cat_dom_sf"/>
</dbReference>
<accession>A0A4R1F751</accession>
<evidence type="ECO:0000313" key="2">
    <source>
        <dbReference type="EMBL" id="TCJ88462.1"/>
    </source>
</evidence>
<reference evidence="2 3" key="1">
    <citation type="submission" date="2019-03" db="EMBL/GenBank/DDBJ databases">
        <title>Genomic Encyclopedia of Type Strains, Phase IV (KMG-IV): sequencing the most valuable type-strain genomes for metagenomic binning, comparative biology and taxonomic classification.</title>
        <authorList>
            <person name="Goeker M."/>
        </authorList>
    </citation>
    <scope>NUCLEOTIDE SEQUENCE [LARGE SCALE GENOMIC DNA]</scope>
    <source>
        <strain evidence="2 3">DSM 24830</strain>
    </source>
</reference>
<keyword evidence="3" id="KW-1185">Reference proteome</keyword>
<dbReference type="Proteomes" id="UP000294887">
    <property type="component" value="Unassembled WGS sequence"/>
</dbReference>
<dbReference type="RefSeq" id="WP_131904157.1">
    <property type="nucleotide sequence ID" value="NZ_BAAAFU010000008.1"/>
</dbReference>
<dbReference type="Gene3D" id="3.40.390.10">
    <property type="entry name" value="Collagenase (Catalytic Domain)"/>
    <property type="match status" value="1"/>
</dbReference>
<dbReference type="InterPro" id="IPR013783">
    <property type="entry name" value="Ig-like_fold"/>
</dbReference>
<protein>
    <submittedName>
        <fullName evidence="2">Reprolysin-like metallo-peptidase family M12B</fullName>
    </submittedName>
</protein>
<evidence type="ECO:0000313" key="3">
    <source>
        <dbReference type="Proteomes" id="UP000294887"/>
    </source>
</evidence>
<gene>
    <name evidence="2" type="ORF">EV695_0316</name>
</gene>
<dbReference type="SUPFAM" id="SSF55486">
    <property type="entry name" value="Metalloproteases ('zincins'), catalytic domain"/>
    <property type="match status" value="1"/>
</dbReference>
<dbReference type="GO" id="GO:0008237">
    <property type="term" value="F:metallopeptidase activity"/>
    <property type="evidence" value="ECO:0007669"/>
    <property type="project" value="InterPro"/>
</dbReference>
<dbReference type="Gene3D" id="2.60.40.10">
    <property type="entry name" value="Immunoglobulins"/>
    <property type="match status" value="1"/>
</dbReference>
<feature type="signal peptide" evidence="1">
    <location>
        <begin position="1"/>
        <end position="26"/>
    </location>
</feature>
<feature type="chain" id="PRO_5020604929" evidence="1">
    <location>
        <begin position="27"/>
        <end position="757"/>
    </location>
</feature>
<keyword evidence="1" id="KW-0732">Signal</keyword>
<dbReference type="EMBL" id="SMFQ01000002">
    <property type="protein sequence ID" value="TCJ88462.1"/>
    <property type="molecule type" value="Genomic_DNA"/>
</dbReference>
<comment type="caution">
    <text evidence="2">The sequence shown here is derived from an EMBL/GenBank/DDBJ whole genome shotgun (WGS) entry which is preliminary data.</text>
</comment>
<proteinExistence type="predicted"/>
<dbReference type="PANTHER" id="PTHR11905">
    <property type="entry name" value="ADAM A DISINTEGRIN AND METALLOPROTEASE DOMAIN"/>
    <property type="match status" value="1"/>
</dbReference>
<dbReference type="OrthoDB" id="5242130at2"/>